<evidence type="ECO:0000256" key="2">
    <source>
        <dbReference type="ARBA" id="ARBA00023054"/>
    </source>
</evidence>
<dbReference type="PANTHER" id="PTHR32347:SF23">
    <property type="entry name" value="BLL5650 PROTEIN"/>
    <property type="match status" value="1"/>
</dbReference>
<feature type="domain" description="Multidrug resistance protein MdtA-like C-terminal permuted SH3" evidence="4">
    <location>
        <begin position="357"/>
        <end position="405"/>
    </location>
</feature>
<keyword evidence="2 3" id="KW-0175">Coiled coil</keyword>
<reference evidence="5 6" key="1">
    <citation type="submission" date="2021-12" db="EMBL/GenBank/DDBJ databases">
        <title>Genome sequencing of bacteria with rrn-lacking chromosome and rrn-plasmid.</title>
        <authorList>
            <person name="Anda M."/>
            <person name="Iwasaki W."/>
        </authorList>
    </citation>
    <scope>NUCLEOTIDE SEQUENCE [LARGE SCALE GENOMIC DNA]</scope>
    <source>
        <strain evidence="5 6">DSM 100852</strain>
        <plasmid evidence="5 6">pFA1</plasmid>
    </source>
</reference>
<comment type="subcellular location">
    <subcellularLocation>
        <location evidence="1">Cell envelope</location>
    </subcellularLocation>
</comment>
<name>A0AAU9CMS5_9BACT</name>
<dbReference type="SUPFAM" id="SSF111369">
    <property type="entry name" value="HlyD-like secretion proteins"/>
    <property type="match status" value="1"/>
</dbReference>
<evidence type="ECO:0000256" key="1">
    <source>
        <dbReference type="ARBA" id="ARBA00004196"/>
    </source>
</evidence>
<dbReference type="InterPro" id="IPR050465">
    <property type="entry name" value="UPF0194_transport"/>
</dbReference>
<dbReference type="Gene3D" id="2.40.50.100">
    <property type="match status" value="1"/>
</dbReference>
<dbReference type="InterPro" id="IPR058627">
    <property type="entry name" value="MdtA-like_C"/>
</dbReference>
<keyword evidence="5" id="KW-0614">Plasmid</keyword>
<dbReference type="Gene3D" id="2.40.30.170">
    <property type="match status" value="1"/>
</dbReference>
<protein>
    <submittedName>
        <fullName evidence="5">ABC transporter permease</fullName>
    </submittedName>
</protein>
<dbReference type="Gene3D" id="2.40.420.20">
    <property type="match status" value="1"/>
</dbReference>
<dbReference type="Pfam" id="PF25967">
    <property type="entry name" value="RND-MFP_C"/>
    <property type="match status" value="1"/>
</dbReference>
<dbReference type="Proteomes" id="UP001348817">
    <property type="component" value="Plasmid pFA1"/>
</dbReference>
<gene>
    <name evidence="5" type="ORF">FUAX_39950</name>
</gene>
<organism evidence="5 6">
    <name type="scientific">Fulvitalea axinellae</name>
    <dbReference type="NCBI Taxonomy" id="1182444"/>
    <lineage>
        <taxon>Bacteria</taxon>
        <taxon>Pseudomonadati</taxon>
        <taxon>Bacteroidota</taxon>
        <taxon>Cytophagia</taxon>
        <taxon>Cytophagales</taxon>
        <taxon>Persicobacteraceae</taxon>
        <taxon>Fulvitalea</taxon>
    </lineage>
</organism>
<evidence type="ECO:0000256" key="3">
    <source>
        <dbReference type="SAM" id="Coils"/>
    </source>
</evidence>
<dbReference type="EMBL" id="AP025315">
    <property type="protein sequence ID" value="BDD11563.1"/>
    <property type="molecule type" value="Genomic_DNA"/>
</dbReference>
<sequence length="416" mass="47469">MDKKIDNTKKKRIRLALALAGGLAFVGLLVLAFFGNSEKAYRVETAKLVLAEVKAGQFNDYIRVDGQVEPISTIFLDAEEGGKVREILVEEGAQVDSGQVLLRLENRTLYETILNSESQLAQKENIMRQTLINFEKDRINSREQLLTQEFSLRKRKRNFEQQKLLFEEKLIPRENYIVAKEDLEQAVRLMDIRKEKVRQDSLMRISEMSKLRSDLEKMRITVDMVRARKDNLNLKAPVAGQLGLLDAQLGQSIGRGSRVGQVNVLTDFKVRFQIDEYYLDRVRTGLEATLEKGGKTYTLRVRKVFPEVRNGSFRVEMVFKGERPKNIRTGQSYNVALRLGSPKDALMLAKGGFFHATGGRWVFVVSQDGTRATKREIRVGRQNPKHYEILEGLDAGEQVVVSGYDSFGENEVLYLE</sequence>
<dbReference type="PANTHER" id="PTHR32347">
    <property type="entry name" value="EFFLUX SYSTEM COMPONENT YKNX-RELATED"/>
    <property type="match status" value="1"/>
</dbReference>
<dbReference type="GO" id="GO:0030313">
    <property type="term" value="C:cell envelope"/>
    <property type="evidence" value="ECO:0007669"/>
    <property type="project" value="UniProtKB-SubCell"/>
</dbReference>
<dbReference type="KEGG" id="fax:FUAX_39950"/>
<geneLocation type="plasmid" evidence="5 6">
    <name>pFA1</name>
</geneLocation>
<evidence type="ECO:0000259" key="4">
    <source>
        <dbReference type="Pfam" id="PF25967"/>
    </source>
</evidence>
<evidence type="ECO:0000313" key="5">
    <source>
        <dbReference type="EMBL" id="BDD11563.1"/>
    </source>
</evidence>
<accession>A0AAU9CMS5</accession>
<dbReference type="RefSeq" id="WP_338395050.1">
    <property type="nucleotide sequence ID" value="NZ_AP025315.1"/>
</dbReference>
<evidence type="ECO:0000313" key="6">
    <source>
        <dbReference type="Proteomes" id="UP001348817"/>
    </source>
</evidence>
<dbReference type="AlphaFoldDB" id="A0AAU9CMS5"/>
<keyword evidence="6" id="KW-1185">Reference proteome</keyword>
<feature type="coiled-coil region" evidence="3">
    <location>
        <begin position="180"/>
        <end position="235"/>
    </location>
</feature>
<proteinExistence type="predicted"/>
<dbReference type="Gene3D" id="1.10.287.470">
    <property type="entry name" value="Helix hairpin bin"/>
    <property type="match status" value="1"/>
</dbReference>